<dbReference type="AlphaFoldDB" id="A0A8S1C2F8"/>
<keyword evidence="7 11" id="KW-0040">ANK repeat</keyword>
<evidence type="ECO:0000256" key="12">
    <source>
        <dbReference type="SAM" id="Phobius"/>
    </source>
</evidence>
<feature type="transmembrane region" description="Helical" evidence="12">
    <location>
        <begin position="524"/>
        <end position="549"/>
    </location>
</feature>
<evidence type="ECO:0000256" key="9">
    <source>
        <dbReference type="ARBA" id="ARBA00023136"/>
    </source>
</evidence>
<dbReference type="OrthoDB" id="2157354at2759"/>
<organism evidence="14 15">
    <name type="scientific">Cloeon dipterum</name>
    <dbReference type="NCBI Taxonomy" id="197152"/>
    <lineage>
        <taxon>Eukaryota</taxon>
        <taxon>Metazoa</taxon>
        <taxon>Ecdysozoa</taxon>
        <taxon>Arthropoda</taxon>
        <taxon>Hexapoda</taxon>
        <taxon>Insecta</taxon>
        <taxon>Pterygota</taxon>
        <taxon>Palaeoptera</taxon>
        <taxon>Ephemeroptera</taxon>
        <taxon>Pisciforma</taxon>
        <taxon>Baetidae</taxon>
        <taxon>Cloeon</taxon>
    </lineage>
</organism>
<dbReference type="InterPro" id="IPR005821">
    <property type="entry name" value="Ion_trans_dom"/>
</dbReference>
<dbReference type="InterPro" id="IPR036770">
    <property type="entry name" value="Ankyrin_rpt-contain_sf"/>
</dbReference>
<dbReference type="GO" id="GO:0034703">
    <property type="term" value="C:cation channel complex"/>
    <property type="evidence" value="ECO:0007669"/>
    <property type="project" value="UniProtKB-ARBA"/>
</dbReference>
<name>A0A8S1C2F8_9INSE</name>
<evidence type="ECO:0000256" key="3">
    <source>
        <dbReference type="ARBA" id="ARBA00022606"/>
    </source>
</evidence>
<evidence type="ECO:0000256" key="7">
    <source>
        <dbReference type="ARBA" id="ARBA00023043"/>
    </source>
</evidence>
<dbReference type="PROSITE" id="PS50297">
    <property type="entry name" value="ANK_REP_REGION"/>
    <property type="match status" value="1"/>
</dbReference>
<dbReference type="InterPro" id="IPR002110">
    <property type="entry name" value="Ankyrin_rpt"/>
</dbReference>
<feature type="transmembrane region" description="Helical" evidence="12">
    <location>
        <begin position="583"/>
        <end position="602"/>
    </location>
</feature>
<dbReference type="Pfam" id="PF12796">
    <property type="entry name" value="Ank_2"/>
    <property type="match status" value="1"/>
</dbReference>
<dbReference type="Gene3D" id="1.25.40.20">
    <property type="entry name" value="Ankyrin repeat-containing domain"/>
    <property type="match status" value="2"/>
</dbReference>
<keyword evidence="6 12" id="KW-1133">Transmembrane helix</keyword>
<proteinExistence type="predicted"/>
<dbReference type="EMBL" id="CADEPI010000003">
    <property type="protein sequence ID" value="CAB3360225.1"/>
    <property type="molecule type" value="Genomic_DNA"/>
</dbReference>
<evidence type="ECO:0000313" key="15">
    <source>
        <dbReference type="Proteomes" id="UP000494165"/>
    </source>
</evidence>
<keyword evidence="9 12" id="KW-0472">Membrane</keyword>
<sequence>MSLVSHCVDTFIMDQKISELIDKTLRADRGIVDFRKIVNSDAKLDPAEVLHKICNADTIKEEKRCLFAKTLLYKYSPDERHTVTMAYPIHLVAKKGHYMLLAELLHHPDHPANPHALTGHGETAIHSAVRGAAERKSICDDLEYSEHMAYKCIQVLLEKNCDPHVRDNISDKFTAVHLAAKHKLWKIVDLLLSQNVNVEIAIGGDMARDLIKVIYPEWMECYEGCSDKDQDCRDSLVSALESSVKSVDEKEQFFNNWLESNALNLNVNEPFKGRYTLLECAIRNTLPEVTRCLIKKKADPNPAIFTALAAGEKYFDLLKTSETKLNLTKIVQGKCMHTVLHKAVLAKSPSVNIVQYLLEEGELGMNFFPEWVNARDYKGWTALHYAAKRHLSDVVAILLQFKANMFISDSFGQPAFLHLRPEQIEEHLNEQVRLTDASLMDDDYGVIFDFNVLAIPRSLDGPDDSRSKTNKDVHVTVTSDEKSEEITYYPEVEPLRIMADSPNHKHLLQHPLIRAFLRLKWHRLYWFYWLNCGFFLFFTLSFFLFVLSIDFKSINGAGEIIHDEDNSSNKSIPSDGFLYKHHYLFWAVTWLLTGLLALREILQLTFLTKNYIYKLENWMEMALIALTFWLLTSPLNKALASFLALLVSMEMVHLMSRHPRLSTYINMFIQVARNFIKFLLWYFFLIVAFGLSFYIIFPMCRGEECKSFFNTIPYSIFKTIVMISGEYESGDLEFDHVSIASHVIFIAFLFFISIVMVNLLNGLAVSDTQQIKNEAETIFCVSQAKFFAEIETTLLVSCGSEKSCPSFCRSFARTMGEKILLLDNLLAEHDNKITVYLNKQNEVKPNLTFCVDDNCCCGWMALPYCLRKICSSFNSIVSDALQVANKSNEFDRIDQILASLIRLEKLYESEKSFVKVA</sequence>
<dbReference type="Proteomes" id="UP000494165">
    <property type="component" value="Unassembled WGS sequence"/>
</dbReference>
<dbReference type="Pfam" id="PF00023">
    <property type="entry name" value="Ank"/>
    <property type="match status" value="1"/>
</dbReference>
<keyword evidence="4 12" id="KW-0812">Transmembrane</keyword>
<dbReference type="InterPro" id="IPR052076">
    <property type="entry name" value="TRP_cation_channel"/>
</dbReference>
<keyword evidence="2" id="KW-0813">Transport</keyword>
<reference evidence="14 15" key="1">
    <citation type="submission" date="2020-04" db="EMBL/GenBank/DDBJ databases">
        <authorList>
            <person name="Alioto T."/>
            <person name="Alioto T."/>
            <person name="Gomez Garrido J."/>
        </authorList>
    </citation>
    <scope>NUCLEOTIDE SEQUENCE [LARGE SCALE GENOMIC DNA]</scope>
</reference>
<feature type="domain" description="Ion transport" evidence="13">
    <location>
        <begin position="585"/>
        <end position="775"/>
    </location>
</feature>
<accession>A0A8S1C2F8</accession>
<evidence type="ECO:0000256" key="1">
    <source>
        <dbReference type="ARBA" id="ARBA00004141"/>
    </source>
</evidence>
<dbReference type="PANTHER" id="PTHR47143">
    <property type="entry name" value="TRANSIENT RECEPTOR POTENTIAL CATION CHANNEL PROTEIN PAINLESS"/>
    <property type="match status" value="1"/>
</dbReference>
<evidence type="ECO:0000256" key="11">
    <source>
        <dbReference type="PROSITE-ProRule" id="PRU00023"/>
    </source>
</evidence>
<keyword evidence="8" id="KW-0406">Ion transport</keyword>
<evidence type="ECO:0000256" key="8">
    <source>
        <dbReference type="ARBA" id="ARBA00023065"/>
    </source>
</evidence>
<feature type="transmembrane region" description="Helical" evidence="12">
    <location>
        <begin position="739"/>
        <end position="760"/>
    </location>
</feature>
<keyword evidence="15" id="KW-1185">Reference proteome</keyword>
<evidence type="ECO:0000259" key="13">
    <source>
        <dbReference type="Pfam" id="PF00520"/>
    </source>
</evidence>
<dbReference type="SUPFAM" id="SSF48403">
    <property type="entry name" value="Ankyrin repeat"/>
    <property type="match status" value="1"/>
</dbReference>
<evidence type="ECO:0000256" key="5">
    <source>
        <dbReference type="ARBA" id="ARBA00022737"/>
    </source>
</evidence>
<gene>
    <name evidence="14" type="ORF">CLODIP_2_CD08946</name>
</gene>
<protein>
    <recommendedName>
        <fullName evidence="13">Ion transport domain-containing protein</fullName>
    </recommendedName>
</protein>
<comment type="subcellular location">
    <subcellularLocation>
        <location evidence="1">Membrane</location>
        <topology evidence="1">Multi-pass membrane protein</topology>
    </subcellularLocation>
</comment>
<dbReference type="SMART" id="SM00248">
    <property type="entry name" value="ANK"/>
    <property type="match status" value="6"/>
</dbReference>
<dbReference type="Pfam" id="PF00520">
    <property type="entry name" value="Ion_trans"/>
    <property type="match status" value="1"/>
</dbReference>
<evidence type="ECO:0000313" key="14">
    <source>
        <dbReference type="EMBL" id="CAB3360225.1"/>
    </source>
</evidence>
<dbReference type="PROSITE" id="PS50088">
    <property type="entry name" value="ANK_REPEAT"/>
    <property type="match status" value="1"/>
</dbReference>
<dbReference type="GO" id="GO:0005216">
    <property type="term" value="F:monoatomic ion channel activity"/>
    <property type="evidence" value="ECO:0007669"/>
    <property type="project" value="InterPro"/>
</dbReference>
<feature type="repeat" description="ANK" evidence="11">
    <location>
        <begin position="378"/>
        <end position="410"/>
    </location>
</feature>
<keyword evidence="3" id="KW-0716">Sensory transduction</keyword>
<dbReference type="PANTHER" id="PTHR47143:SF4">
    <property type="entry name" value="TRANSIENT RECEPTOR POTENTIAL CATION CHANNEL PROTEIN PAINLESS"/>
    <property type="match status" value="1"/>
</dbReference>
<keyword evidence="10" id="KW-0407">Ion channel</keyword>
<comment type="caution">
    <text evidence="14">The sequence shown here is derived from an EMBL/GenBank/DDBJ whole genome shotgun (WGS) entry which is preliminary data.</text>
</comment>
<keyword evidence="5" id="KW-0677">Repeat</keyword>
<evidence type="ECO:0000256" key="2">
    <source>
        <dbReference type="ARBA" id="ARBA00022448"/>
    </source>
</evidence>
<evidence type="ECO:0000256" key="6">
    <source>
        <dbReference type="ARBA" id="ARBA00022989"/>
    </source>
</evidence>
<evidence type="ECO:0000256" key="4">
    <source>
        <dbReference type="ARBA" id="ARBA00022692"/>
    </source>
</evidence>
<feature type="transmembrane region" description="Helical" evidence="12">
    <location>
        <begin position="675"/>
        <end position="697"/>
    </location>
</feature>
<evidence type="ECO:0000256" key="10">
    <source>
        <dbReference type="ARBA" id="ARBA00023303"/>
    </source>
</evidence>